<dbReference type="AlphaFoldDB" id="A0A7H8T1C9"/>
<feature type="region of interest" description="Disordered" evidence="1">
    <location>
        <begin position="193"/>
        <end position="229"/>
    </location>
</feature>
<feature type="compositionally biased region" description="Polar residues" evidence="1">
    <location>
        <begin position="216"/>
        <end position="229"/>
    </location>
</feature>
<accession>A0A7H8T1C9</accession>
<proteinExistence type="predicted"/>
<dbReference type="Gene3D" id="1.10.10.60">
    <property type="entry name" value="Homeodomain-like"/>
    <property type="match status" value="1"/>
</dbReference>
<keyword evidence="3" id="KW-1185">Reference proteome</keyword>
<sequence>MQTSRHGDQRCRIIVDRAMHVASIDGLEGTTLGRHSTDPGMPKGSLQALSPAKEDLQLAVIAAAYEVFTSRLLSTPGKAEPGLPSPFVLFDAWIGYQETFNFGCFFAAAFRQFDSRPGPSGMRSGAHTPGRPPSGCDQLHLTGRMGDLLPDTEIDQSSSKCTARYSKRTSAANSSDISKPTTASWAICDRLARATNTQPHRRREKSPAWCELRSAQPMSSTKAVTGPSS</sequence>
<gene>
    <name evidence="2" type="ORF">HUT05_08055</name>
</gene>
<evidence type="ECO:0000313" key="2">
    <source>
        <dbReference type="EMBL" id="QKZ17309.1"/>
    </source>
</evidence>
<dbReference type="Gene3D" id="1.10.357.10">
    <property type="entry name" value="Tetracycline Repressor, domain 2"/>
    <property type="match status" value="1"/>
</dbReference>
<dbReference type="SUPFAM" id="SSF46689">
    <property type="entry name" value="Homeodomain-like"/>
    <property type="match status" value="1"/>
</dbReference>
<evidence type="ECO:0000256" key="1">
    <source>
        <dbReference type="SAM" id="MobiDB-lite"/>
    </source>
</evidence>
<organism evidence="2 3">
    <name type="scientific">Streptomyces chartreusis</name>
    <dbReference type="NCBI Taxonomy" id="1969"/>
    <lineage>
        <taxon>Bacteria</taxon>
        <taxon>Bacillati</taxon>
        <taxon>Actinomycetota</taxon>
        <taxon>Actinomycetes</taxon>
        <taxon>Kitasatosporales</taxon>
        <taxon>Streptomycetaceae</taxon>
        <taxon>Streptomyces</taxon>
    </lineage>
</organism>
<dbReference type="InterPro" id="IPR009057">
    <property type="entry name" value="Homeodomain-like_sf"/>
</dbReference>
<name>A0A7H8T1C9_STRCX</name>
<dbReference type="RefSeq" id="WP_176574658.1">
    <property type="nucleotide sequence ID" value="NZ_CBDRGH010000066.1"/>
</dbReference>
<dbReference type="Proteomes" id="UP000509418">
    <property type="component" value="Chromosome"/>
</dbReference>
<protein>
    <submittedName>
        <fullName evidence="2">Uncharacterized protein</fullName>
    </submittedName>
</protein>
<reference evidence="2 3" key="1">
    <citation type="submission" date="2020-06" db="EMBL/GenBank/DDBJ databases">
        <title>Genome mining for natural products.</title>
        <authorList>
            <person name="Zhang B."/>
            <person name="Shi J."/>
            <person name="Ge H."/>
        </authorList>
    </citation>
    <scope>NUCLEOTIDE SEQUENCE [LARGE SCALE GENOMIC DNA]</scope>
    <source>
        <strain evidence="2 3">NA02069</strain>
    </source>
</reference>
<dbReference type="EMBL" id="CP056041">
    <property type="protein sequence ID" value="QKZ17309.1"/>
    <property type="molecule type" value="Genomic_DNA"/>
</dbReference>
<evidence type="ECO:0000313" key="3">
    <source>
        <dbReference type="Proteomes" id="UP000509418"/>
    </source>
</evidence>